<proteinExistence type="predicted"/>
<sequence>MIFHREITVESDKNNEDTSITVYLLYHYSGISC</sequence>
<gene>
    <name evidence="1" type="ORF">PMLFYP103_03135</name>
</gene>
<reference evidence="1" key="1">
    <citation type="submission" date="2019-11" db="EMBL/GenBank/DDBJ databases">
        <authorList>
            <person name="Feng L."/>
        </authorList>
    </citation>
    <scope>NUCLEOTIDE SEQUENCE</scope>
    <source>
        <strain evidence="1">PmerdaeLFYP103</strain>
    </source>
</reference>
<accession>A0A6N3GSI6</accession>
<dbReference type="EMBL" id="CACRUV010000043">
    <property type="protein sequence ID" value="VYU66911.1"/>
    <property type="molecule type" value="Genomic_DNA"/>
</dbReference>
<dbReference type="PROSITE" id="PS51257">
    <property type="entry name" value="PROKAR_LIPOPROTEIN"/>
    <property type="match status" value="1"/>
</dbReference>
<dbReference type="AlphaFoldDB" id="A0A6N3GSI6"/>
<organism evidence="1">
    <name type="scientific">Parabacteroides merdae</name>
    <dbReference type="NCBI Taxonomy" id="46503"/>
    <lineage>
        <taxon>Bacteria</taxon>
        <taxon>Pseudomonadati</taxon>
        <taxon>Bacteroidota</taxon>
        <taxon>Bacteroidia</taxon>
        <taxon>Bacteroidales</taxon>
        <taxon>Tannerellaceae</taxon>
        <taxon>Parabacteroides</taxon>
    </lineage>
</organism>
<protein>
    <submittedName>
        <fullName evidence="1">Uncharacterized protein</fullName>
    </submittedName>
</protein>
<evidence type="ECO:0000313" key="1">
    <source>
        <dbReference type="EMBL" id="VYU66911.1"/>
    </source>
</evidence>
<name>A0A6N3GSI6_9BACT</name>